<dbReference type="PROSITE" id="PS50931">
    <property type="entry name" value="HTH_LYSR"/>
    <property type="match status" value="1"/>
</dbReference>
<accession>A0ABQ1LCQ9</accession>
<dbReference type="RefSeq" id="WP_188425169.1">
    <property type="nucleotide sequence ID" value="NZ_BMCH01000001.1"/>
</dbReference>
<proteinExistence type="inferred from homology"/>
<dbReference type="InterPro" id="IPR036390">
    <property type="entry name" value="WH_DNA-bd_sf"/>
</dbReference>
<organism evidence="6 7">
    <name type="scientific">Asaia siamensis</name>
    <dbReference type="NCBI Taxonomy" id="110479"/>
    <lineage>
        <taxon>Bacteria</taxon>
        <taxon>Pseudomonadati</taxon>
        <taxon>Pseudomonadota</taxon>
        <taxon>Alphaproteobacteria</taxon>
        <taxon>Acetobacterales</taxon>
        <taxon>Acetobacteraceae</taxon>
        <taxon>Asaia</taxon>
    </lineage>
</organism>
<evidence type="ECO:0000256" key="1">
    <source>
        <dbReference type="ARBA" id="ARBA00009437"/>
    </source>
</evidence>
<dbReference type="InterPro" id="IPR005119">
    <property type="entry name" value="LysR_subst-bd"/>
</dbReference>
<comment type="caution">
    <text evidence="6">The sequence shown here is derived from an EMBL/GenBank/DDBJ whole genome shotgun (WGS) entry which is preliminary data.</text>
</comment>
<evidence type="ECO:0000256" key="2">
    <source>
        <dbReference type="ARBA" id="ARBA00023015"/>
    </source>
</evidence>
<protein>
    <submittedName>
        <fullName evidence="6">Transcriptional regulator</fullName>
    </submittedName>
</protein>
<dbReference type="InterPro" id="IPR000847">
    <property type="entry name" value="LysR_HTH_N"/>
</dbReference>
<keyword evidence="2" id="KW-0805">Transcription regulation</keyword>
<keyword evidence="4" id="KW-0804">Transcription</keyword>
<sequence>MKLSQLAFFCAVVEQGTVAAAAAQLNCVSSNITTRVRELEDLLGVSLFSREKNRLLVTPEGRLFYQKAKQVLAMAQEARALFKDDAERGVIRVGALDVALTNHLPERIARYRANTPHVELHIRPEPSLMLEQLLMDGELDLILTDGPIIHPLLVSRLAFRERLVLVTPKALSAPTVDDLSRMELYVFGQTCHYRRQVDGYLETSKIKPRSVMEIESFSSIFACIEAGVGFSCLPESVVEQAVTRHGKIHFERTDSLESSDIYYVWRKNYTSPLIHRLIESLEQEL</sequence>
<dbReference type="Pfam" id="PF03466">
    <property type="entry name" value="LysR_substrate"/>
    <property type="match status" value="1"/>
</dbReference>
<dbReference type="Gene3D" id="3.40.190.290">
    <property type="match status" value="1"/>
</dbReference>
<dbReference type="EMBL" id="BMCH01000001">
    <property type="protein sequence ID" value="GGC22664.1"/>
    <property type="molecule type" value="Genomic_DNA"/>
</dbReference>
<feature type="domain" description="HTH lysR-type" evidence="5">
    <location>
        <begin position="1"/>
        <end position="58"/>
    </location>
</feature>
<dbReference type="PANTHER" id="PTHR30126:SF40">
    <property type="entry name" value="HTH-TYPE TRANSCRIPTIONAL REGULATOR GLTR"/>
    <property type="match status" value="1"/>
</dbReference>
<gene>
    <name evidence="6" type="ORF">GCM10007207_04890</name>
</gene>
<evidence type="ECO:0000256" key="3">
    <source>
        <dbReference type="ARBA" id="ARBA00023125"/>
    </source>
</evidence>
<comment type="similarity">
    <text evidence="1">Belongs to the LysR transcriptional regulatory family.</text>
</comment>
<keyword evidence="3" id="KW-0238">DNA-binding</keyword>
<name>A0ABQ1LCQ9_9PROT</name>
<evidence type="ECO:0000259" key="5">
    <source>
        <dbReference type="PROSITE" id="PS50931"/>
    </source>
</evidence>
<keyword evidence="7" id="KW-1185">Reference proteome</keyword>
<dbReference type="InterPro" id="IPR036388">
    <property type="entry name" value="WH-like_DNA-bd_sf"/>
</dbReference>
<evidence type="ECO:0000313" key="6">
    <source>
        <dbReference type="EMBL" id="GGC22664.1"/>
    </source>
</evidence>
<reference evidence="7" key="1">
    <citation type="journal article" date="2019" name="Int. J. Syst. Evol. Microbiol.">
        <title>The Global Catalogue of Microorganisms (GCM) 10K type strain sequencing project: providing services to taxonomists for standard genome sequencing and annotation.</title>
        <authorList>
            <consortium name="The Broad Institute Genomics Platform"/>
            <consortium name="The Broad Institute Genome Sequencing Center for Infectious Disease"/>
            <person name="Wu L."/>
            <person name="Ma J."/>
        </authorList>
    </citation>
    <scope>NUCLEOTIDE SEQUENCE [LARGE SCALE GENOMIC DNA]</scope>
    <source>
        <strain evidence="7">CCM 7132</strain>
    </source>
</reference>
<dbReference type="PANTHER" id="PTHR30126">
    <property type="entry name" value="HTH-TYPE TRANSCRIPTIONAL REGULATOR"/>
    <property type="match status" value="1"/>
</dbReference>
<evidence type="ECO:0000313" key="7">
    <source>
        <dbReference type="Proteomes" id="UP000637769"/>
    </source>
</evidence>
<dbReference type="SUPFAM" id="SSF53850">
    <property type="entry name" value="Periplasmic binding protein-like II"/>
    <property type="match status" value="1"/>
</dbReference>
<evidence type="ECO:0000256" key="4">
    <source>
        <dbReference type="ARBA" id="ARBA00023163"/>
    </source>
</evidence>
<dbReference type="Pfam" id="PF00126">
    <property type="entry name" value="HTH_1"/>
    <property type="match status" value="1"/>
</dbReference>
<dbReference type="Gene3D" id="1.10.10.10">
    <property type="entry name" value="Winged helix-like DNA-binding domain superfamily/Winged helix DNA-binding domain"/>
    <property type="match status" value="1"/>
</dbReference>
<dbReference type="SUPFAM" id="SSF46785">
    <property type="entry name" value="Winged helix' DNA-binding domain"/>
    <property type="match status" value="1"/>
</dbReference>
<dbReference type="Proteomes" id="UP000637769">
    <property type="component" value="Unassembled WGS sequence"/>
</dbReference>